<dbReference type="EMBL" id="QJTE01000002">
    <property type="protein sequence ID" value="PYE84632.1"/>
    <property type="molecule type" value="Genomic_DNA"/>
</dbReference>
<dbReference type="InterPro" id="IPR036390">
    <property type="entry name" value="WH_DNA-bd_sf"/>
</dbReference>
<dbReference type="OrthoDB" id="7506088at2"/>
<dbReference type="GO" id="GO:0006355">
    <property type="term" value="P:regulation of DNA-templated transcription"/>
    <property type="evidence" value="ECO:0007669"/>
    <property type="project" value="InterPro"/>
</dbReference>
<keyword evidence="3" id="KW-1185">Reference proteome</keyword>
<dbReference type="InterPro" id="IPR014710">
    <property type="entry name" value="RmlC-like_jellyroll"/>
</dbReference>
<protein>
    <submittedName>
        <fullName evidence="2">CRP-like cAMP-binding protein</fullName>
    </submittedName>
</protein>
<evidence type="ECO:0000313" key="2">
    <source>
        <dbReference type="EMBL" id="PYE84632.1"/>
    </source>
</evidence>
<feature type="domain" description="HTH crp-type" evidence="1">
    <location>
        <begin position="143"/>
        <end position="209"/>
    </location>
</feature>
<reference evidence="2 3" key="1">
    <citation type="submission" date="2018-06" db="EMBL/GenBank/DDBJ databases">
        <title>Genomic Encyclopedia of Type Strains, Phase III (KMG-III): the genomes of soil and plant-associated and newly described type strains.</title>
        <authorList>
            <person name="Whitman W."/>
        </authorList>
    </citation>
    <scope>NUCLEOTIDE SEQUENCE [LARGE SCALE GENOMIC DNA]</scope>
    <source>
        <strain evidence="2 3">CECT 9025</strain>
    </source>
</reference>
<evidence type="ECO:0000313" key="3">
    <source>
        <dbReference type="Proteomes" id="UP000248311"/>
    </source>
</evidence>
<name>A0A318ST40_9RHOB</name>
<sequence length="239" mass="25539">MIANHLLDGLPPRAFARLEPHLEGIDLPVGARLEEPQRDIAQVIFPLSGIASVIALGPGELQVEAGLFGRDGMTGTALLLGAGRPQSLTIVQVPGRGLRLAADALLEALEDRAVQSHFLRFVHALSVQTAQTALAFSKGRLPARLARWLLMCRDRIDGDDLQLTHEFMALMLGARRAGVTEALHVLEGMQLIRSTRGMVRNLDRPGLKEAAGGFYGRAEAEYARLFAGAPGASGITPSG</sequence>
<dbReference type="Proteomes" id="UP000248311">
    <property type="component" value="Unassembled WGS sequence"/>
</dbReference>
<dbReference type="AlphaFoldDB" id="A0A318ST40"/>
<accession>A0A318ST40</accession>
<dbReference type="Gene3D" id="2.60.120.10">
    <property type="entry name" value="Jelly Rolls"/>
    <property type="match status" value="1"/>
</dbReference>
<gene>
    <name evidence="2" type="ORF">DFP88_102435</name>
</gene>
<organism evidence="2 3">
    <name type="scientific">Pseudoroseicyclus aestuarii</name>
    <dbReference type="NCBI Taxonomy" id="1795041"/>
    <lineage>
        <taxon>Bacteria</taxon>
        <taxon>Pseudomonadati</taxon>
        <taxon>Pseudomonadota</taxon>
        <taxon>Alphaproteobacteria</taxon>
        <taxon>Rhodobacterales</taxon>
        <taxon>Paracoccaceae</taxon>
        <taxon>Pseudoroseicyclus</taxon>
    </lineage>
</organism>
<evidence type="ECO:0000259" key="1">
    <source>
        <dbReference type="Pfam" id="PF13545"/>
    </source>
</evidence>
<proteinExistence type="predicted"/>
<dbReference type="Pfam" id="PF13545">
    <property type="entry name" value="HTH_Crp_2"/>
    <property type="match status" value="1"/>
</dbReference>
<comment type="caution">
    <text evidence="2">The sequence shown here is derived from an EMBL/GenBank/DDBJ whole genome shotgun (WGS) entry which is preliminary data.</text>
</comment>
<dbReference type="RefSeq" id="WP_110813709.1">
    <property type="nucleotide sequence ID" value="NZ_QJTE01000002.1"/>
</dbReference>
<dbReference type="SUPFAM" id="SSF46785">
    <property type="entry name" value="Winged helix' DNA-binding domain"/>
    <property type="match status" value="1"/>
</dbReference>
<dbReference type="InterPro" id="IPR012318">
    <property type="entry name" value="HTH_CRP"/>
</dbReference>
<dbReference type="GO" id="GO:0003677">
    <property type="term" value="F:DNA binding"/>
    <property type="evidence" value="ECO:0007669"/>
    <property type="project" value="InterPro"/>
</dbReference>